<dbReference type="Proteomes" id="UP000324800">
    <property type="component" value="Unassembled WGS sequence"/>
</dbReference>
<evidence type="ECO:0000256" key="1">
    <source>
        <dbReference type="SAM" id="MobiDB-lite"/>
    </source>
</evidence>
<evidence type="ECO:0000313" key="2">
    <source>
        <dbReference type="EMBL" id="KAA6360586.1"/>
    </source>
</evidence>
<feature type="compositionally biased region" description="Low complexity" evidence="1">
    <location>
        <begin position="80"/>
        <end position="110"/>
    </location>
</feature>
<feature type="compositionally biased region" description="Polar residues" evidence="1">
    <location>
        <begin position="23"/>
        <end position="78"/>
    </location>
</feature>
<accession>A0A5J4TQ48</accession>
<comment type="caution">
    <text evidence="2">The sequence shown here is derived from an EMBL/GenBank/DDBJ whole genome shotgun (WGS) entry which is preliminary data.</text>
</comment>
<reference evidence="2 3" key="1">
    <citation type="submission" date="2019-03" db="EMBL/GenBank/DDBJ databases">
        <title>Single cell metagenomics reveals metabolic interactions within the superorganism composed of flagellate Streblomastix strix and complex community of Bacteroidetes bacteria on its surface.</title>
        <authorList>
            <person name="Treitli S.C."/>
            <person name="Kolisko M."/>
            <person name="Husnik F."/>
            <person name="Keeling P."/>
            <person name="Hampl V."/>
        </authorList>
    </citation>
    <scope>NUCLEOTIDE SEQUENCE [LARGE SCALE GENOMIC DNA]</scope>
    <source>
        <strain evidence="2">ST1C</strain>
    </source>
</reference>
<feature type="region of interest" description="Disordered" evidence="1">
    <location>
        <begin position="1"/>
        <end position="116"/>
    </location>
</feature>
<feature type="region of interest" description="Disordered" evidence="1">
    <location>
        <begin position="253"/>
        <end position="286"/>
    </location>
</feature>
<gene>
    <name evidence="2" type="ORF">EZS28_043887</name>
</gene>
<sequence length="286" mass="32594">MKQKMDLEREEKMKQKMNETGEGINNEQEQQKISSVLSDPLSSPTQSISNEQHPIQHTRRSSPQIQNINSPQKYQVSHLSPPSSYSKTYQSKQQSTPQQKKTISSSKPKSVQQKHSKILLDTQQQQINQGGNEALNIDMNQKANEILSPSFSLEKEIALPKSMNNLKKNLILPHSVYWDGFEQPPDDIHQDNIEQDVEQSKMKKIQKNLFSFFSSFASTAQKAVTAMNNINTNNNPNVKLDDSQSLKDIAVEKQSEKDGEQVKENQIRENDLNKTPNCINTKFKAK</sequence>
<feature type="compositionally biased region" description="Basic and acidic residues" evidence="1">
    <location>
        <begin position="1"/>
        <end position="19"/>
    </location>
</feature>
<name>A0A5J4TQ48_9EUKA</name>
<dbReference type="EMBL" id="SNRW01026739">
    <property type="protein sequence ID" value="KAA6360586.1"/>
    <property type="molecule type" value="Genomic_DNA"/>
</dbReference>
<protein>
    <submittedName>
        <fullName evidence="2">Uncharacterized protein</fullName>
    </submittedName>
</protein>
<dbReference type="AlphaFoldDB" id="A0A5J4TQ48"/>
<organism evidence="2 3">
    <name type="scientific">Streblomastix strix</name>
    <dbReference type="NCBI Taxonomy" id="222440"/>
    <lineage>
        <taxon>Eukaryota</taxon>
        <taxon>Metamonada</taxon>
        <taxon>Preaxostyla</taxon>
        <taxon>Oxymonadida</taxon>
        <taxon>Streblomastigidae</taxon>
        <taxon>Streblomastix</taxon>
    </lineage>
</organism>
<feature type="compositionally biased region" description="Basic and acidic residues" evidence="1">
    <location>
        <begin position="253"/>
        <end position="272"/>
    </location>
</feature>
<proteinExistence type="predicted"/>
<evidence type="ECO:0000313" key="3">
    <source>
        <dbReference type="Proteomes" id="UP000324800"/>
    </source>
</evidence>